<evidence type="ECO:0000256" key="17">
    <source>
        <dbReference type="SAM" id="Phobius"/>
    </source>
</evidence>
<evidence type="ECO:0000256" key="7">
    <source>
        <dbReference type="ARBA" id="ARBA00022989"/>
    </source>
</evidence>
<evidence type="ECO:0000256" key="13">
    <source>
        <dbReference type="ARBA" id="ARBA00041418"/>
    </source>
</evidence>
<comment type="similarity">
    <text evidence="11">Belongs to the SEDS family. FtsW subfamily.</text>
</comment>
<evidence type="ECO:0000256" key="1">
    <source>
        <dbReference type="ARBA" id="ARBA00004141"/>
    </source>
</evidence>
<comment type="subcellular location">
    <subcellularLocation>
        <location evidence="1">Membrane</location>
        <topology evidence="1">Multi-pass membrane protein</topology>
    </subcellularLocation>
</comment>
<evidence type="ECO:0000256" key="10">
    <source>
        <dbReference type="ARBA" id="ARBA00033270"/>
    </source>
</evidence>
<keyword evidence="6" id="KW-0573">Peptidoglycan synthesis</keyword>
<gene>
    <name evidence="18" type="ORF">ACFSBK_00985</name>
</gene>
<sequence>MDYYIVVPYFLLLFIGALMVYSSSSDISLVYTGWNAAYFRNQLVYIFIGLIGLIVTFNLKISFLKNKKLLAFLLGLMFFLLVTVLFSEKVNGASRWIRVGSFNIQPVELTKLILLWYTAYILSRKQYFIEKNWIQGIWPPFVVLFLASLLILLQPDAGSIAIIGLVITIQVFSSGMPFRIGIMSSGAFIALIAVYTRAIYLFGDKVPGMSDYRLERFAAFWSPFELAEGAGLQLINSYYALSRGGLTGVGLGKSVQKTGYLPEPHTDFILSVIGEELGLLGVVFILSLLFFLITRIYYVGIKSTDTFSSLICIGVASLLLIQSAINIGGVVGWLPISGVTLPFMSYGGSSMIVLSICIGMVLNVQKKERKSS</sequence>
<evidence type="ECO:0000256" key="3">
    <source>
        <dbReference type="ARBA" id="ARBA00022679"/>
    </source>
</evidence>
<feature type="transmembrane region" description="Helical" evidence="17">
    <location>
        <begin position="346"/>
        <end position="364"/>
    </location>
</feature>
<feature type="transmembrane region" description="Helical" evidence="17">
    <location>
        <begin position="159"/>
        <end position="178"/>
    </location>
</feature>
<keyword evidence="3" id="KW-0808">Transferase</keyword>
<feature type="transmembrane region" description="Helical" evidence="17">
    <location>
        <begin position="277"/>
        <end position="298"/>
    </location>
</feature>
<proteinExistence type="inferred from homology"/>
<feature type="transmembrane region" description="Helical" evidence="17">
    <location>
        <begin position="43"/>
        <end position="63"/>
    </location>
</feature>
<evidence type="ECO:0000256" key="2">
    <source>
        <dbReference type="ARBA" id="ARBA00022676"/>
    </source>
</evidence>
<comment type="catalytic activity">
    <reaction evidence="15">
        <text>[GlcNAc-(1-&gt;4)-Mur2Ac(oyl-L-Ala-gamma-D-Glu-L-Lys-D-Ala-D-Ala)](n)-di-trans,octa-cis-undecaprenyl diphosphate + beta-D-GlcNAc-(1-&gt;4)-Mur2Ac(oyl-L-Ala-gamma-D-Glu-L-Lys-D-Ala-D-Ala)-di-trans,octa-cis-undecaprenyl diphosphate = [GlcNAc-(1-&gt;4)-Mur2Ac(oyl-L-Ala-gamma-D-Glu-L-Lys-D-Ala-D-Ala)](n+1)-di-trans,octa-cis-undecaprenyl diphosphate + di-trans,octa-cis-undecaprenyl diphosphate + H(+)</text>
        <dbReference type="Rhea" id="RHEA:23708"/>
        <dbReference type="Rhea" id="RHEA-COMP:9602"/>
        <dbReference type="Rhea" id="RHEA-COMP:9603"/>
        <dbReference type="ChEBI" id="CHEBI:15378"/>
        <dbReference type="ChEBI" id="CHEBI:58405"/>
        <dbReference type="ChEBI" id="CHEBI:60033"/>
        <dbReference type="ChEBI" id="CHEBI:78435"/>
        <dbReference type="EC" id="2.4.99.28"/>
    </reaction>
</comment>
<evidence type="ECO:0000256" key="9">
    <source>
        <dbReference type="ARBA" id="ARBA00032370"/>
    </source>
</evidence>
<keyword evidence="4 17" id="KW-0812">Transmembrane</keyword>
<evidence type="ECO:0000256" key="6">
    <source>
        <dbReference type="ARBA" id="ARBA00022984"/>
    </source>
</evidence>
<keyword evidence="5" id="KW-0133">Cell shape</keyword>
<keyword evidence="8 17" id="KW-0472">Membrane</keyword>
<dbReference type="EMBL" id="JBHUFF010000005">
    <property type="protein sequence ID" value="MFD1798438.1"/>
    <property type="molecule type" value="Genomic_DNA"/>
</dbReference>
<reference evidence="19" key="1">
    <citation type="journal article" date="2019" name="Int. J. Syst. Evol. Microbiol.">
        <title>The Global Catalogue of Microorganisms (GCM) 10K type strain sequencing project: providing services to taxonomists for standard genome sequencing and annotation.</title>
        <authorList>
            <consortium name="The Broad Institute Genomics Platform"/>
            <consortium name="The Broad Institute Genome Sequencing Center for Infectious Disease"/>
            <person name="Wu L."/>
            <person name="Ma J."/>
        </authorList>
    </citation>
    <scope>NUCLEOTIDE SEQUENCE [LARGE SCALE GENOMIC DNA]</scope>
    <source>
        <strain evidence="19">KCTC 42143</strain>
    </source>
</reference>
<evidence type="ECO:0000256" key="8">
    <source>
        <dbReference type="ARBA" id="ARBA00023136"/>
    </source>
</evidence>
<keyword evidence="2" id="KW-0328">Glycosyltransferase</keyword>
<evidence type="ECO:0000313" key="19">
    <source>
        <dbReference type="Proteomes" id="UP001597285"/>
    </source>
</evidence>
<dbReference type="RefSeq" id="WP_231726723.1">
    <property type="nucleotide sequence ID" value="NZ_JBHSQC010000024.1"/>
</dbReference>
<keyword evidence="7 17" id="KW-1133">Transmembrane helix</keyword>
<feature type="transmembrane region" description="Helical" evidence="17">
    <location>
        <begin position="310"/>
        <end position="334"/>
    </location>
</feature>
<dbReference type="InterPro" id="IPR001182">
    <property type="entry name" value="FtsW/RodA"/>
</dbReference>
<feature type="transmembrane region" description="Helical" evidence="17">
    <location>
        <begin position="6"/>
        <end position="31"/>
    </location>
</feature>
<evidence type="ECO:0000256" key="12">
    <source>
        <dbReference type="ARBA" id="ARBA00041185"/>
    </source>
</evidence>
<evidence type="ECO:0000313" key="18">
    <source>
        <dbReference type="EMBL" id="MFD1798438.1"/>
    </source>
</evidence>
<evidence type="ECO:0000256" key="5">
    <source>
        <dbReference type="ARBA" id="ARBA00022960"/>
    </source>
</evidence>
<accession>A0ABW4NJ68</accession>
<evidence type="ECO:0000256" key="4">
    <source>
        <dbReference type="ARBA" id="ARBA00022692"/>
    </source>
</evidence>
<comment type="caution">
    <text evidence="18">The sequence shown here is derived from an EMBL/GenBank/DDBJ whole genome shotgun (WGS) entry which is preliminary data.</text>
</comment>
<evidence type="ECO:0000256" key="14">
    <source>
        <dbReference type="ARBA" id="ARBA00044770"/>
    </source>
</evidence>
<dbReference type="Pfam" id="PF01098">
    <property type="entry name" value="FTSW_RODA_SPOVE"/>
    <property type="match status" value="1"/>
</dbReference>
<protein>
    <recommendedName>
        <fullName evidence="12">Probable peptidoglycan glycosyltransferase FtsW</fullName>
        <ecNumber evidence="14">2.4.99.28</ecNumber>
    </recommendedName>
    <alternativeName>
        <fullName evidence="13">Cell division protein FtsW</fullName>
    </alternativeName>
    <alternativeName>
        <fullName evidence="10">Cell wall polymerase</fullName>
    </alternativeName>
    <alternativeName>
        <fullName evidence="9">Peptidoglycan polymerase</fullName>
    </alternativeName>
</protein>
<dbReference type="PANTHER" id="PTHR30474">
    <property type="entry name" value="CELL CYCLE PROTEIN"/>
    <property type="match status" value="1"/>
</dbReference>
<evidence type="ECO:0000256" key="16">
    <source>
        <dbReference type="ARBA" id="ARBA00049966"/>
    </source>
</evidence>
<evidence type="ECO:0000256" key="11">
    <source>
        <dbReference type="ARBA" id="ARBA00038053"/>
    </source>
</evidence>
<organism evidence="18 19">
    <name type="scientific">Carnobacterium antarcticum</name>
    <dbReference type="NCBI Taxonomy" id="2126436"/>
    <lineage>
        <taxon>Bacteria</taxon>
        <taxon>Bacillati</taxon>
        <taxon>Bacillota</taxon>
        <taxon>Bacilli</taxon>
        <taxon>Lactobacillales</taxon>
        <taxon>Carnobacteriaceae</taxon>
        <taxon>Carnobacterium</taxon>
    </lineage>
</organism>
<keyword evidence="19" id="KW-1185">Reference proteome</keyword>
<dbReference type="Proteomes" id="UP001597285">
    <property type="component" value="Unassembled WGS sequence"/>
</dbReference>
<comment type="function">
    <text evidence="16">Peptidoglycan polymerase that is essential for cell division.</text>
</comment>
<dbReference type="PANTHER" id="PTHR30474:SF2">
    <property type="entry name" value="PEPTIDOGLYCAN GLYCOSYLTRANSFERASE FTSW-RELATED"/>
    <property type="match status" value="1"/>
</dbReference>
<feature type="transmembrane region" description="Helical" evidence="17">
    <location>
        <begin position="69"/>
        <end position="87"/>
    </location>
</feature>
<feature type="transmembrane region" description="Helical" evidence="17">
    <location>
        <begin position="133"/>
        <end position="153"/>
    </location>
</feature>
<feature type="transmembrane region" description="Helical" evidence="17">
    <location>
        <begin position="185"/>
        <end position="203"/>
    </location>
</feature>
<evidence type="ECO:0000256" key="15">
    <source>
        <dbReference type="ARBA" id="ARBA00049902"/>
    </source>
</evidence>
<dbReference type="EC" id="2.4.99.28" evidence="14"/>
<name>A0ABW4NJ68_9LACT</name>